<dbReference type="PROSITE" id="PS51352">
    <property type="entry name" value="THIOREDOXIN_2"/>
    <property type="match status" value="1"/>
</dbReference>
<dbReference type="Proteomes" id="UP000286038">
    <property type="component" value="Unassembled WGS sequence"/>
</dbReference>
<accession>A0A415QAH3</accession>
<dbReference type="EMBL" id="QRPV01000042">
    <property type="protein sequence ID" value="RHM38675.1"/>
    <property type="molecule type" value="Genomic_DNA"/>
</dbReference>
<comment type="subcellular location">
    <subcellularLocation>
        <location evidence="1">Cell envelope</location>
    </subcellularLocation>
</comment>
<keyword evidence="3" id="KW-1015">Disulfide bond</keyword>
<dbReference type="AlphaFoldDB" id="A0A415QAH3"/>
<keyword evidence="2" id="KW-0201">Cytochrome c-type biogenesis</keyword>
<comment type="caution">
    <text evidence="6">The sequence shown here is derived from an EMBL/GenBank/DDBJ whole genome shotgun (WGS) entry which is preliminary data.</text>
</comment>
<name>A0A415QAH3_9BACT</name>
<dbReference type="InterPro" id="IPR012336">
    <property type="entry name" value="Thioredoxin-like_fold"/>
</dbReference>
<evidence type="ECO:0000256" key="4">
    <source>
        <dbReference type="ARBA" id="ARBA00023284"/>
    </source>
</evidence>
<dbReference type="GO" id="GO:0030313">
    <property type="term" value="C:cell envelope"/>
    <property type="evidence" value="ECO:0007669"/>
    <property type="project" value="UniProtKB-SubCell"/>
</dbReference>
<dbReference type="CDD" id="cd02966">
    <property type="entry name" value="TlpA_like_family"/>
    <property type="match status" value="1"/>
</dbReference>
<dbReference type="InterPro" id="IPR013766">
    <property type="entry name" value="Thioredoxin_domain"/>
</dbReference>
<dbReference type="Pfam" id="PF13905">
    <property type="entry name" value="Thioredoxin_8"/>
    <property type="match status" value="1"/>
</dbReference>
<dbReference type="InterPro" id="IPR036249">
    <property type="entry name" value="Thioredoxin-like_sf"/>
</dbReference>
<dbReference type="PANTHER" id="PTHR42852">
    <property type="entry name" value="THIOL:DISULFIDE INTERCHANGE PROTEIN DSBE"/>
    <property type="match status" value="1"/>
</dbReference>
<dbReference type="SUPFAM" id="SSF52833">
    <property type="entry name" value="Thioredoxin-like"/>
    <property type="match status" value="1"/>
</dbReference>
<keyword evidence="4" id="KW-0676">Redox-active center</keyword>
<dbReference type="GO" id="GO:0017004">
    <property type="term" value="P:cytochrome complex assembly"/>
    <property type="evidence" value="ECO:0007669"/>
    <property type="project" value="UniProtKB-KW"/>
</dbReference>
<dbReference type="PANTHER" id="PTHR42852:SF6">
    <property type="entry name" value="THIOL:DISULFIDE INTERCHANGE PROTEIN DSBE"/>
    <property type="match status" value="1"/>
</dbReference>
<sequence length="465" mass="52985">MKKIVLIGMMILSSLLLWGQKNDKVCLSGSVKGFIETPLVICDFSMEGVEPDTLEIASDGSFFKEYTLKQAKEVFLKIGIREQMPFYIAYLVPGKSLRVDFVAAGEKIIPAYSGDTGAETAYINLHRDLVTLSPTFSAKAWQGLSDFKACVRYVDENLIPVKKALNQVQDNVFVEKSRRDLENGCVSHYFSFAIAKQAEGIDMEKDVDFMKFVKEIDFNDTLQESALIHYLDWYVVAHPHLHDEEKLPANALKLRYLEKLVSNQHMRNKVAHTLLSAHLFMSMLGADISETIPFVYREYLKVSTDPETCEYVQAQLKIIDNTSVGMPAADLKMVDINGKRISLKDIVGKGKYTYIDFWATWCGPCCKEIPFIEKLVEKHKNNSIIRFVSVSIDTDVDAWKRKLAADKPDWEQYLVPEMDQKAYAEIYGITNIPRFMLFDKEGRMMDASAMRPSETKMNEFLDGLK</sequence>
<feature type="domain" description="Thioredoxin" evidence="5">
    <location>
        <begin position="322"/>
        <end position="465"/>
    </location>
</feature>
<dbReference type="Gene3D" id="3.40.30.10">
    <property type="entry name" value="Glutaredoxin"/>
    <property type="match status" value="1"/>
</dbReference>
<evidence type="ECO:0000256" key="2">
    <source>
        <dbReference type="ARBA" id="ARBA00022748"/>
    </source>
</evidence>
<evidence type="ECO:0000313" key="6">
    <source>
        <dbReference type="EMBL" id="RHM38675.1"/>
    </source>
</evidence>
<evidence type="ECO:0000259" key="5">
    <source>
        <dbReference type="PROSITE" id="PS51352"/>
    </source>
</evidence>
<protein>
    <submittedName>
        <fullName evidence="6">TlpA family protein disulfide reductase</fullName>
    </submittedName>
</protein>
<gene>
    <name evidence="6" type="ORF">DWZ68_17585</name>
</gene>
<organism evidence="6 7">
    <name type="scientific">Butyricimonas virosa</name>
    <dbReference type="NCBI Taxonomy" id="544645"/>
    <lineage>
        <taxon>Bacteria</taxon>
        <taxon>Pseudomonadati</taxon>
        <taxon>Bacteroidota</taxon>
        <taxon>Bacteroidia</taxon>
        <taxon>Bacteroidales</taxon>
        <taxon>Odoribacteraceae</taxon>
        <taxon>Butyricimonas</taxon>
    </lineage>
</organism>
<reference evidence="6 7" key="1">
    <citation type="submission" date="2018-08" db="EMBL/GenBank/DDBJ databases">
        <title>A genome reference for cultivated species of the human gut microbiota.</title>
        <authorList>
            <person name="Zou Y."/>
            <person name="Xue W."/>
            <person name="Luo G."/>
        </authorList>
    </citation>
    <scope>NUCLEOTIDE SEQUENCE [LARGE SCALE GENOMIC DNA]</scope>
    <source>
        <strain evidence="6 7">AF34-33</strain>
    </source>
</reference>
<evidence type="ECO:0000313" key="7">
    <source>
        <dbReference type="Proteomes" id="UP000286038"/>
    </source>
</evidence>
<dbReference type="InterPro" id="IPR050553">
    <property type="entry name" value="Thioredoxin_ResA/DsbE_sf"/>
</dbReference>
<evidence type="ECO:0000256" key="3">
    <source>
        <dbReference type="ARBA" id="ARBA00023157"/>
    </source>
</evidence>
<proteinExistence type="predicted"/>
<dbReference type="RefSeq" id="WP_118451082.1">
    <property type="nucleotide sequence ID" value="NZ_CABJDM010000042.1"/>
</dbReference>
<evidence type="ECO:0000256" key="1">
    <source>
        <dbReference type="ARBA" id="ARBA00004196"/>
    </source>
</evidence>